<sequence length="334" mass="36528">MYAGEVSVPQSNLAMLIKVAEVLQIKGLAVPDTPPAPAKSKSSSLESGTERCSPHPAKRRRTEERLVDTTRTMHESTSPNVRLNPTEKGRQVTHEEGHRRKDQEEAQDPLSVSEIGQEDYYAAEIKEEIIEDMVDSEGAQIGRTDHSVEYDAQLAPFKSEGSSRDSISGHTGSAEYSDPQFEHLNASGLQTSEMNPGPSEMIEWQDGIVQSDMTSGEGCSGVGILQPSSPMLSQQTPQLLAQQGMVALEGSAAAAAMVRVRGGYTRWTPEERLLIAKACIRMGPNKAARELSRTLNKKLSKSTVQNIHKQYLERLAKRQLVNAPLSLPQGRQGQ</sequence>
<evidence type="ECO:0000256" key="1">
    <source>
        <dbReference type="SAM" id="MobiDB-lite"/>
    </source>
</evidence>
<feature type="compositionally biased region" description="Basic and acidic residues" evidence="1">
    <location>
        <begin position="85"/>
        <end position="104"/>
    </location>
</feature>
<dbReference type="AlphaFoldDB" id="A0A423SQN4"/>
<protein>
    <submittedName>
        <fullName evidence="2">Uncharacterized protein</fullName>
    </submittedName>
</protein>
<dbReference type="Proteomes" id="UP000283509">
    <property type="component" value="Unassembled WGS sequence"/>
</dbReference>
<organism evidence="2 3">
    <name type="scientific">Penaeus vannamei</name>
    <name type="common">Whiteleg shrimp</name>
    <name type="synonym">Litopenaeus vannamei</name>
    <dbReference type="NCBI Taxonomy" id="6689"/>
    <lineage>
        <taxon>Eukaryota</taxon>
        <taxon>Metazoa</taxon>
        <taxon>Ecdysozoa</taxon>
        <taxon>Arthropoda</taxon>
        <taxon>Crustacea</taxon>
        <taxon>Multicrustacea</taxon>
        <taxon>Malacostraca</taxon>
        <taxon>Eumalacostraca</taxon>
        <taxon>Eucarida</taxon>
        <taxon>Decapoda</taxon>
        <taxon>Dendrobranchiata</taxon>
        <taxon>Penaeoidea</taxon>
        <taxon>Penaeidae</taxon>
        <taxon>Penaeus</taxon>
    </lineage>
</organism>
<evidence type="ECO:0000313" key="3">
    <source>
        <dbReference type="Proteomes" id="UP000283509"/>
    </source>
</evidence>
<accession>A0A423SQN4</accession>
<name>A0A423SQN4_PENVA</name>
<gene>
    <name evidence="2" type="ORF">C7M84_015432</name>
</gene>
<evidence type="ECO:0000313" key="2">
    <source>
        <dbReference type="EMBL" id="ROT66536.1"/>
    </source>
</evidence>
<feature type="region of interest" description="Disordered" evidence="1">
    <location>
        <begin position="29"/>
        <end position="111"/>
    </location>
</feature>
<feature type="region of interest" description="Disordered" evidence="1">
    <location>
        <begin position="155"/>
        <end position="178"/>
    </location>
</feature>
<dbReference type="OrthoDB" id="6331085at2759"/>
<comment type="caution">
    <text evidence="2">The sequence shown here is derived from an EMBL/GenBank/DDBJ whole genome shotgun (WGS) entry which is preliminary data.</text>
</comment>
<proteinExistence type="predicted"/>
<reference evidence="2 3" key="2">
    <citation type="submission" date="2019-01" db="EMBL/GenBank/DDBJ databases">
        <title>The decoding of complex shrimp genome reveals the adaptation for benthos swimmer, frequently molting mechanism and breeding impact on genome.</title>
        <authorList>
            <person name="Sun Y."/>
            <person name="Gao Y."/>
            <person name="Yu Y."/>
        </authorList>
    </citation>
    <scope>NUCLEOTIDE SEQUENCE [LARGE SCALE GENOMIC DNA]</scope>
    <source>
        <tissue evidence="2">Muscle</tissue>
    </source>
</reference>
<feature type="compositionally biased region" description="Basic and acidic residues" evidence="1">
    <location>
        <begin position="61"/>
        <end position="74"/>
    </location>
</feature>
<dbReference type="EMBL" id="QCYY01002919">
    <property type="protein sequence ID" value="ROT66536.1"/>
    <property type="molecule type" value="Genomic_DNA"/>
</dbReference>
<keyword evidence="3" id="KW-1185">Reference proteome</keyword>
<reference evidence="2 3" key="1">
    <citation type="submission" date="2018-04" db="EMBL/GenBank/DDBJ databases">
        <authorList>
            <person name="Zhang X."/>
            <person name="Yuan J."/>
            <person name="Li F."/>
            <person name="Xiang J."/>
        </authorList>
    </citation>
    <scope>NUCLEOTIDE SEQUENCE [LARGE SCALE GENOMIC DNA]</scope>
    <source>
        <tissue evidence="2">Muscle</tissue>
    </source>
</reference>